<evidence type="ECO:0000313" key="3">
    <source>
        <dbReference type="Proteomes" id="UP000535543"/>
    </source>
</evidence>
<comment type="caution">
    <text evidence="2">The sequence shown here is derived from an EMBL/GenBank/DDBJ whole genome shotgun (WGS) entry which is preliminary data.</text>
</comment>
<dbReference type="InterPro" id="IPR002364">
    <property type="entry name" value="Quin_OxRdtase/zeta-crystal_CS"/>
</dbReference>
<dbReference type="InterPro" id="IPR050700">
    <property type="entry name" value="YIM1/Zinc_Alcohol_DH_Fams"/>
</dbReference>
<dbReference type="EMBL" id="VCQU01000012">
    <property type="protein sequence ID" value="NMN98825.1"/>
    <property type="molecule type" value="Genomic_DNA"/>
</dbReference>
<reference evidence="2 3" key="2">
    <citation type="submission" date="2020-06" db="EMBL/GenBank/DDBJ databases">
        <title>Antribacter stalactiti gen. nov., sp. nov., a new member of the family Nacardiaceae isolated from a cave.</title>
        <authorList>
            <person name="Kim I.S."/>
        </authorList>
    </citation>
    <scope>NUCLEOTIDE SEQUENCE [LARGE SCALE GENOMIC DNA]</scope>
    <source>
        <strain evidence="2 3">YC2-7</strain>
    </source>
</reference>
<dbReference type="InterPro" id="IPR011032">
    <property type="entry name" value="GroES-like_sf"/>
</dbReference>
<evidence type="ECO:0000313" key="2">
    <source>
        <dbReference type="EMBL" id="NMN98825.1"/>
    </source>
</evidence>
<dbReference type="GO" id="GO:0008270">
    <property type="term" value="F:zinc ion binding"/>
    <property type="evidence" value="ECO:0007669"/>
    <property type="project" value="InterPro"/>
</dbReference>
<name>A0A848KJE8_9NOCA</name>
<dbReference type="InterPro" id="IPR013154">
    <property type="entry name" value="ADH-like_N"/>
</dbReference>
<dbReference type="Pfam" id="PF08240">
    <property type="entry name" value="ADH_N"/>
    <property type="match status" value="1"/>
</dbReference>
<organism evidence="2 3">
    <name type="scientific">Antrihabitans stalactiti</name>
    <dbReference type="NCBI Taxonomy" id="2584121"/>
    <lineage>
        <taxon>Bacteria</taxon>
        <taxon>Bacillati</taxon>
        <taxon>Actinomycetota</taxon>
        <taxon>Actinomycetes</taxon>
        <taxon>Mycobacteriales</taxon>
        <taxon>Nocardiaceae</taxon>
        <taxon>Antrihabitans</taxon>
    </lineage>
</organism>
<proteinExistence type="predicted"/>
<dbReference type="PANTHER" id="PTHR11695">
    <property type="entry name" value="ALCOHOL DEHYDROGENASE RELATED"/>
    <property type="match status" value="1"/>
</dbReference>
<feature type="domain" description="Enoyl reductase (ER)" evidence="1">
    <location>
        <begin position="10"/>
        <end position="317"/>
    </location>
</feature>
<dbReference type="SUPFAM" id="SSF51735">
    <property type="entry name" value="NAD(P)-binding Rossmann-fold domains"/>
    <property type="match status" value="1"/>
</dbReference>
<keyword evidence="3" id="KW-1185">Reference proteome</keyword>
<sequence>MKAIVADAYGPTEVLELRDVDIPTPGDGQVLIRVVAAGVHAGDWHLMAGLPYVARLAVGLRAPKNPPGMEVAGTVEAVGPNVTNFAPGDEVCGIGVGAFAEYCLAPINKLVHKPTRLTFQQAAALPISGITALQGLRDSGHVAAGQHVLVIGAAGGVGTFAVQLAKSFGATVTGVCSTSKMDLVRSLGADDVIDYTRADIADHSYDVILDCAGHRSLSALRRAATERGTIVIVGSETNGRLLGGTDRALRALLLSPFVRQTLRGLISGERLEDLETLRDLAEQGVITPVIDRTFPLVDVPQAIDYQHAGKARGKVVITVS</sequence>
<dbReference type="PANTHER" id="PTHR11695:SF648">
    <property type="entry name" value="ZINC-BINDING OXIDOREDUCTASE"/>
    <property type="match status" value="1"/>
</dbReference>
<accession>A0A848KJE8</accession>
<evidence type="ECO:0000259" key="1">
    <source>
        <dbReference type="SMART" id="SM00829"/>
    </source>
</evidence>
<dbReference type="Gene3D" id="3.40.50.720">
    <property type="entry name" value="NAD(P)-binding Rossmann-like Domain"/>
    <property type="match status" value="1"/>
</dbReference>
<dbReference type="InterPro" id="IPR036291">
    <property type="entry name" value="NAD(P)-bd_dom_sf"/>
</dbReference>
<dbReference type="AlphaFoldDB" id="A0A848KJE8"/>
<dbReference type="SUPFAM" id="SSF50129">
    <property type="entry name" value="GroES-like"/>
    <property type="match status" value="1"/>
</dbReference>
<dbReference type="SMART" id="SM00829">
    <property type="entry name" value="PKS_ER"/>
    <property type="match status" value="1"/>
</dbReference>
<dbReference type="GO" id="GO:0016491">
    <property type="term" value="F:oxidoreductase activity"/>
    <property type="evidence" value="ECO:0007669"/>
    <property type="project" value="InterPro"/>
</dbReference>
<dbReference type="PROSITE" id="PS01162">
    <property type="entry name" value="QOR_ZETA_CRYSTAL"/>
    <property type="match status" value="1"/>
</dbReference>
<dbReference type="Proteomes" id="UP000535543">
    <property type="component" value="Unassembled WGS sequence"/>
</dbReference>
<dbReference type="CDD" id="cd08267">
    <property type="entry name" value="MDR1"/>
    <property type="match status" value="1"/>
</dbReference>
<dbReference type="RefSeq" id="WP_169593488.1">
    <property type="nucleotide sequence ID" value="NZ_VCQU01000012.1"/>
</dbReference>
<dbReference type="Gene3D" id="3.90.180.10">
    <property type="entry name" value="Medium-chain alcohol dehydrogenases, catalytic domain"/>
    <property type="match status" value="1"/>
</dbReference>
<reference evidence="2 3" key="1">
    <citation type="submission" date="2019-05" db="EMBL/GenBank/DDBJ databases">
        <authorList>
            <person name="Lee S.D."/>
        </authorList>
    </citation>
    <scope>NUCLEOTIDE SEQUENCE [LARGE SCALE GENOMIC DNA]</scope>
    <source>
        <strain evidence="2 3">YC2-7</strain>
    </source>
</reference>
<protein>
    <submittedName>
        <fullName evidence="2">NAD(P)-dependent alcohol dehydrogenase</fullName>
    </submittedName>
</protein>
<dbReference type="InterPro" id="IPR020843">
    <property type="entry name" value="ER"/>
</dbReference>
<gene>
    <name evidence="2" type="ORF">FGL95_27700</name>
</gene>
<dbReference type="Pfam" id="PF13602">
    <property type="entry name" value="ADH_zinc_N_2"/>
    <property type="match status" value="1"/>
</dbReference>